<proteinExistence type="predicted"/>
<evidence type="ECO:0000313" key="2">
    <source>
        <dbReference type="EMBL" id="KAF7831514.1"/>
    </source>
</evidence>
<evidence type="ECO:0000256" key="1">
    <source>
        <dbReference type="SAM" id="MobiDB-lite"/>
    </source>
</evidence>
<dbReference type="EMBL" id="JAAIUW010000005">
    <property type="protein sequence ID" value="KAF7831514.1"/>
    <property type="molecule type" value="Genomic_DNA"/>
</dbReference>
<comment type="caution">
    <text evidence="2">The sequence shown here is derived from an EMBL/GenBank/DDBJ whole genome shotgun (WGS) entry which is preliminary data.</text>
</comment>
<protein>
    <submittedName>
        <fullName evidence="2">Uncharacterized protein</fullName>
    </submittedName>
</protein>
<keyword evidence="3" id="KW-1185">Reference proteome</keyword>
<name>A0A834WSU6_9FABA</name>
<reference evidence="2" key="1">
    <citation type="submission" date="2020-09" db="EMBL/GenBank/DDBJ databases">
        <title>Genome-Enabled Discovery of Anthraquinone Biosynthesis in Senna tora.</title>
        <authorList>
            <person name="Kang S.-H."/>
            <person name="Pandey R.P."/>
            <person name="Lee C.-M."/>
            <person name="Sim J.-S."/>
            <person name="Jeong J.-T."/>
            <person name="Choi B.-S."/>
            <person name="Jung M."/>
            <person name="Ginzburg D."/>
            <person name="Zhao K."/>
            <person name="Won S.Y."/>
            <person name="Oh T.-J."/>
            <person name="Yu Y."/>
            <person name="Kim N.-H."/>
            <person name="Lee O.R."/>
            <person name="Lee T.-H."/>
            <person name="Bashyal P."/>
            <person name="Kim T.-S."/>
            <person name="Lee W.-H."/>
            <person name="Kawkins C."/>
            <person name="Kim C.-K."/>
            <person name="Kim J.S."/>
            <person name="Ahn B.O."/>
            <person name="Rhee S.Y."/>
            <person name="Sohng J.K."/>
        </authorList>
    </citation>
    <scope>NUCLEOTIDE SEQUENCE</scope>
    <source>
        <tissue evidence="2">Leaf</tissue>
    </source>
</reference>
<sequence length="73" mass="8230">MIGALESTKPTNSGLPTRQRIRSDERRKSVARRSDLLLFHSGQLLCLAARPNRCERCVDGAWKLQFDASNDES</sequence>
<evidence type="ECO:0000313" key="3">
    <source>
        <dbReference type="Proteomes" id="UP000634136"/>
    </source>
</evidence>
<feature type="region of interest" description="Disordered" evidence="1">
    <location>
        <begin position="1"/>
        <end position="28"/>
    </location>
</feature>
<dbReference type="Proteomes" id="UP000634136">
    <property type="component" value="Unassembled WGS sequence"/>
</dbReference>
<dbReference type="AlphaFoldDB" id="A0A834WSU6"/>
<gene>
    <name evidence="2" type="ORF">G2W53_013847</name>
</gene>
<organism evidence="2 3">
    <name type="scientific">Senna tora</name>
    <dbReference type="NCBI Taxonomy" id="362788"/>
    <lineage>
        <taxon>Eukaryota</taxon>
        <taxon>Viridiplantae</taxon>
        <taxon>Streptophyta</taxon>
        <taxon>Embryophyta</taxon>
        <taxon>Tracheophyta</taxon>
        <taxon>Spermatophyta</taxon>
        <taxon>Magnoliopsida</taxon>
        <taxon>eudicotyledons</taxon>
        <taxon>Gunneridae</taxon>
        <taxon>Pentapetalae</taxon>
        <taxon>rosids</taxon>
        <taxon>fabids</taxon>
        <taxon>Fabales</taxon>
        <taxon>Fabaceae</taxon>
        <taxon>Caesalpinioideae</taxon>
        <taxon>Cassia clade</taxon>
        <taxon>Senna</taxon>
    </lineage>
</organism>
<accession>A0A834WSU6</accession>